<reference evidence="1 2" key="1">
    <citation type="submission" date="2021-01" db="EMBL/GenBank/DDBJ databases">
        <title>WGS of actinomycetes isolated from Thailand.</title>
        <authorList>
            <person name="Thawai C."/>
        </authorList>
    </citation>
    <scope>NUCLEOTIDE SEQUENCE [LARGE SCALE GENOMIC DNA]</scope>
    <source>
        <strain evidence="1 2">CH9-7</strain>
    </source>
</reference>
<accession>A0ABS1MT56</accession>
<keyword evidence="2" id="KW-1185">Reference proteome</keyword>
<comment type="caution">
    <text evidence="1">The sequence shown here is derived from an EMBL/GenBank/DDBJ whole genome shotgun (WGS) entry which is preliminary data.</text>
</comment>
<name>A0ABS1MT56_9ACTN</name>
<evidence type="ECO:0000313" key="1">
    <source>
        <dbReference type="EMBL" id="MBL1090965.1"/>
    </source>
</evidence>
<dbReference type="Proteomes" id="UP000629371">
    <property type="component" value="Unassembled WGS sequence"/>
</dbReference>
<gene>
    <name evidence="1" type="ORF">JK360_16420</name>
</gene>
<sequence length="129" mass="12826">MGLVVGVDGSADFGDPQGYAEVDEEGEGRAELVAVEGALGLADDDGVEAALRVADYLEESGGLGARFQGRTRERPGVEVLGNDLAAGGFDEGADAGELPVAGGLGVLAVFGGAASGECEVNYGPLALWA</sequence>
<proteinExistence type="predicted"/>
<organism evidence="1 2">
    <name type="scientific">Streptomyces siderophoricus</name>
    <dbReference type="NCBI Taxonomy" id="2802281"/>
    <lineage>
        <taxon>Bacteria</taxon>
        <taxon>Bacillati</taxon>
        <taxon>Actinomycetota</taxon>
        <taxon>Actinomycetes</taxon>
        <taxon>Kitasatosporales</taxon>
        <taxon>Streptomycetaceae</taxon>
        <taxon>Streptomyces</taxon>
    </lineage>
</organism>
<protein>
    <submittedName>
        <fullName evidence="1">Uncharacterized protein</fullName>
    </submittedName>
</protein>
<dbReference type="RefSeq" id="WP_201804928.1">
    <property type="nucleotide sequence ID" value="NZ_JAERRI010000008.1"/>
</dbReference>
<evidence type="ECO:0000313" key="2">
    <source>
        <dbReference type="Proteomes" id="UP000629371"/>
    </source>
</evidence>
<dbReference type="EMBL" id="JAERRI010000008">
    <property type="protein sequence ID" value="MBL1090965.1"/>
    <property type="molecule type" value="Genomic_DNA"/>
</dbReference>